<reference evidence="1" key="1">
    <citation type="submission" date="2023-03" db="UniProtKB">
        <authorList>
            <consortium name="EnsemblPlants"/>
        </authorList>
    </citation>
    <scope>IDENTIFICATION</scope>
</reference>
<dbReference type="EnsemblPlants" id="MELO3C035484.2.1">
    <property type="protein sequence ID" value="MELO3C035484.2.1"/>
    <property type="gene ID" value="MELO3C035484.2"/>
</dbReference>
<organism evidence="1">
    <name type="scientific">Cucumis melo</name>
    <name type="common">Muskmelon</name>
    <dbReference type="NCBI Taxonomy" id="3656"/>
    <lineage>
        <taxon>Eukaryota</taxon>
        <taxon>Viridiplantae</taxon>
        <taxon>Streptophyta</taxon>
        <taxon>Embryophyta</taxon>
        <taxon>Tracheophyta</taxon>
        <taxon>Spermatophyta</taxon>
        <taxon>Magnoliopsida</taxon>
        <taxon>eudicotyledons</taxon>
        <taxon>Gunneridae</taxon>
        <taxon>Pentapetalae</taxon>
        <taxon>rosids</taxon>
        <taxon>fabids</taxon>
        <taxon>Cucurbitales</taxon>
        <taxon>Cucurbitaceae</taxon>
        <taxon>Benincaseae</taxon>
        <taxon>Cucumis</taxon>
    </lineage>
</organism>
<evidence type="ECO:0000313" key="1">
    <source>
        <dbReference type="EnsemblPlants" id="MELO3C035484.2.1"/>
    </source>
</evidence>
<proteinExistence type="predicted"/>
<name>A0A9I9ELR9_CUCME</name>
<dbReference type="AlphaFoldDB" id="A0A9I9ELR9"/>
<dbReference type="Gramene" id="MELO3C035484.2.1">
    <property type="protein sequence ID" value="MELO3C035484.2.1"/>
    <property type="gene ID" value="MELO3C035484.2"/>
</dbReference>
<protein>
    <submittedName>
        <fullName evidence="1">Uncharacterized protein</fullName>
    </submittedName>
</protein>
<accession>A0A9I9ELR9</accession>
<sequence>MPETSLLSFTLMSTPCFTAVVKPPRFFPHRSSSLAIIDCLSCASPFAAVELQPPNLLSHASTNRNLAIKH</sequence>